<feature type="non-terminal residue" evidence="2">
    <location>
        <position position="1"/>
    </location>
</feature>
<feature type="transmembrane region" description="Helical" evidence="1">
    <location>
        <begin position="20"/>
        <end position="44"/>
    </location>
</feature>
<keyword evidence="1" id="KW-1133">Transmembrane helix</keyword>
<comment type="caution">
    <text evidence="2">The sequence shown here is derived from an EMBL/GenBank/DDBJ whole genome shotgun (WGS) entry which is preliminary data.</text>
</comment>
<protein>
    <submittedName>
        <fullName evidence="2">Uncharacterized protein</fullName>
    </submittedName>
</protein>
<feature type="transmembrane region" description="Helical" evidence="1">
    <location>
        <begin position="76"/>
        <end position="97"/>
    </location>
</feature>
<evidence type="ECO:0000313" key="2">
    <source>
        <dbReference type="EMBL" id="KKL14687.1"/>
    </source>
</evidence>
<organism evidence="2">
    <name type="scientific">marine sediment metagenome</name>
    <dbReference type="NCBI Taxonomy" id="412755"/>
    <lineage>
        <taxon>unclassified sequences</taxon>
        <taxon>metagenomes</taxon>
        <taxon>ecological metagenomes</taxon>
    </lineage>
</organism>
<accession>A0A0F9BLH0</accession>
<gene>
    <name evidence="2" type="ORF">LCGC14_2513170</name>
</gene>
<sequence>IYLILFIVRFSILVLLLHPYFINIFDSLVWISFVFLIFSAFRVFNLKLQSPSFIQYIKEEIISTGLKIKRGFKTGVYYLILNSITICVYLLAIVDIIDINGDFYFLLLLSTICIPIIFGISLDKLTIRLNKFRIRLSFRWIKREGETMLAIYLASSRVCWRVNKLGVELFGIVSKRHWLLKKERKILPKIALSYQFLNYSSSFNFQGELLHICNGIRDWDIAYNFLKYSKKGKVRKALEFIDSHINITPEDSNLYFMKCMIIIELIQDEIEVNKNITTFKTTIKKALSQLSNSKMFETKIWKLIKNEPILLKIFSEILQN</sequence>
<keyword evidence="1" id="KW-0472">Membrane</keyword>
<evidence type="ECO:0000256" key="1">
    <source>
        <dbReference type="SAM" id="Phobius"/>
    </source>
</evidence>
<reference evidence="2" key="1">
    <citation type="journal article" date="2015" name="Nature">
        <title>Complex archaea that bridge the gap between prokaryotes and eukaryotes.</title>
        <authorList>
            <person name="Spang A."/>
            <person name="Saw J.H."/>
            <person name="Jorgensen S.L."/>
            <person name="Zaremba-Niedzwiedzka K."/>
            <person name="Martijn J."/>
            <person name="Lind A.E."/>
            <person name="van Eijk R."/>
            <person name="Schleper C."/>
            <person name="Guy L."/>
            <person name="Ettema T.J."/>
        </authorList>
    </citation>
    <scope>NUCLEOTIDE SEQUENCE</scope>
</reference>
<proteinExistence type="predicted"/>
<name>A0A0F9BLH0_9ZZZZ</name>
<dbReference type="EMBL" id="LAZR01040359">
    <property type="protein sequence ID" value="KKL14687.1"/>
    <property type="molecule type" value="Genomic_DNA"/>
</dbReference>
<keyword evidence="1" id="KW-0812">Transmembrane</keyword>
<dbReference type="AlphaFoldDB" id="A0A0F9BLH0"/>
<feature type="transmembrane region" description="Helical" evidence="1">
    <location>
        <begin position="103"/>
        <end position="122"/>
    </location>
</feature>